<dbReference type="Proteomes" id="UP000184212">
    <property type="component" value="Unassembled WGS sequence"/>
</dbReference>
<dbReference type="STRING" id="947013.SAMN04488109_6682"/>
<keyword evidence="2" id="KW-1185">Reference proteome</keyword>
<sequence>MFRSNWRNVIKINSLWLLRVSSFTDDFNTKGRYTGPLNYG</sequence>
<reference evidence="1 2" key="1">
    <citation type="submission" date="2016-11" db="EMBL/GenBank/DDBJ databases">
        <authorList>
            <person name="Jaros S."/>
            <person name="Januszkiewicz K."/>
            <person name="Wedrychowicz H."/>
        </authorList>
    </citation>
    <scope>NUCLEOTIDE SEQUENCE [LARGE SCALE GENOMIC DNA]</scope>
    <source>
        <strain evidence="1 2">DSM 24574</strain>
    </source>
</reference>
<evidence type="ECO:0000313" key="1">
    <source>
        <dbReference type="EMBL" id="SHI00397.1"/>
    </source>
</evidence>
<dbReference type="AlphaFoldDB" id="A0A1M5XKM7"/>
<proteinExistence type="predicted"/>
<name>A0A1M5XKM7_9BACT</name>
<protein>
    <submittedName>
        <fullName evidence="1">Uncharacterized protein</fullName>
    </submittedName>
</protein>
<dbReference type="EMBL" id="FQWQ01000006">
    <property type="protein sequence ID" value="SHI00397.1"/>
    <property type="molecule type" value="Genomic_DNA"/>
</dbReference>
<organism evidence="1 2">
    <name type="scientific">Chryseolinea serpens</name>
    <dbReference type="NCBI Taxonomy" id="947013"/>
    <lineage>
        <taxon>Bacteria</taxon>
        <taxon>Pseudomonadati</taxon>
        <taxon>Bacteroidota</taxon>
        <taxon>Cytophagia</taxon>
        <taxon>Cytophagales</taxon>
        <taxon>Fulvivirgaceae</taxon>
        <taxon>Chryseolinea</taxon>
    </lineage>
</organism>
<evidence type="ECO:0000313" key="2">
    <source>
        <dbReference type="Proteomes" id="UP000184212"/>
    </source>
</evidence>
<gene>
    <name evidence="1" type="ORF">SAMN04488109_6682</name>
</gene>
<accession>A0A1M5XKM7</accession>